<dbReference type="InterPro" id="IPR057326">
    <property type="entry name" value="KR_dom"/>
</dbReference>
<accession>D3F6T7</accession>
<dbReference type="GO" id="GO:0030497">
    <property type="term" value="P:fatty acid elongation"/>
    <property type="evidence" value="ECO:0007669"/>
    <property type="project" value="TreeGrafter"/>
</dbReference>
<dbReference type="KEGG" id="cwo:Cwoe_4321"/>
<keyword evidence="5" id="KW-1185">Reference proteome</keyword>
<evidence type="ECO:0000256" key="2">
    <source>
        <dbReference type="ARBA" id="ARBA00023002"/>
    </source>
</evidence>
<dbReference type="OrthoDB" id="7064009at2"/>
<dbReference type="eggNOG" id="COG1028">
    <property type="taxonomic scope" value="Bacteria"/>
</dbReference>
<dbReference type="HOGENOM" id="CLU_010194_1_3_11"/>
<evidence type="ECO:0000313" key="4">
    <source>
        <dbReference type="EMBL" id="ADB52735.1"/>
    </source>
</evidence>
<gene>
    <name evidence="4" type="ordered locus">Cwoe_4321</name>
</gene>
<reference evidence="5" key="2">
    <citation type="submission" date="2010-01" db="EMBL/GenBank/DDBJ databases">
        <title>The complete genome of Conexibacter woesei DSM 14684.</title>
        <authorList>
            <consortium name="US DOE Joint Genome Institute (JGI-PGF)"/>
            <person name="Lucas S."/>
            <person name="Copeland A."/>
            <person name="Lapidus A."/>
            <person name="Glavina del Rio T."/>
            <person name="Dalin E."/>
            <person name="Tice H."/>
            <person name="Bruce D."/>
            <person name="Goodwin L."/>
            <person name="Pitluck S."/>
            <person name="Kyrpides N."/>
            <person name="Mavromatis K."/>
            <person name="Ivanova N."/>
            <person name="Mikhailova N."/>
            <person name="Chertkov O."/>
            <person name="Brettin T."/>
            <person name="Detter J.C."/>
            <person name="Han C."/>
            <person name="Larimer F."/>
            <person name="Land M."/>
            <person name="Hauser L."/>
            <person name="Markowitz V."/>
            <person name="Cheng J.-F."/>
            <person name="Hugenholtz P."/>
            <person name="Woyke T."/>
            <person name="Wu D."/>
            <person name="Pukall R."/>
            <person name="Steenblock K."/>
            <person name="Schneider S."/>
            <person name="Klenk H.-P."/>
            <person name="Eisen J.A."/>
        </authorList>
    </citation>
    <scope>NUCLEOTIDE SEQUENCE [LARGE SCALE GENOMIC DNA]</scope>
    <source>
        <strain evidence="5">DSM 14684 / CIP 108061 / JCM 11494 / NBRC 100937 / ID131577</strain>
    </source>
</reference>
<dbReference type="PRINTS" id="PR00080">
    <property type="entry name" value="SDRFAMILY"/>
</dbReference>
<protein>
    <submittedName>
        <fullName evidence="4">Short-chain dehydrogenase/reductase SDR</fullName>
    </submittedName>
</protein>
<dbReference type="FunFam" id="3.40.50.720:FF:000084">
    <property type="entry name" value="Short-chain dehydrogenase reductase"/>
    <property type="match status" value="1"/>
</dbReference>
<evidence type="ECO:0000259" key="3">
    <source>
        <dbReference type="SMART" id="SM00822"/>
    </source>
</evidence>
<comment type="similarity">
    <text evidence="1">Belongs to the short-chain dehydrogenases/reductases (SDR) family.</text>
</comment>
<name>D3F6T7_CONWI</name>
<dbReference type="Gene3D" id="3.40.50.720">
    <property type="entry name" value="NAD(P)-binding Rossmann-like Domain"/>
    <property type="match status" value="1"/>
</dbReference>
<dbReference type="RefSeq" id="WP_012935786.1">
    <property type="nucleotide sequence ID" value="NC_013739.1"/>
</dbReference>
<dbReference type="GO" id="GO:0016616">
    <property type="term" value="F:oxidoreductase activity, acting on the CH-OH group of donors, NAD or NADP as acceptor"/>
    <property type="evidence" value="ECO:0007669"/>
    <property type="project" value="UniProtKB-ARBA"/>
</dbReference>
<dbReference type="PANTHER" id="PTHR42760">
    <property type="entry name" value="SHORT-CHAIN DEHYDROGENASES/REDUCTASES FAMILY MEMBER"/>
    <property type="match status" value="1"/>
</dbReference>
<dbReference type="InterPro" id="IPR002347">
    <property type="entry name" value="SDR_fam"/>
</dbReference>
<dbReference type="PRINTS" id="PR00081">
    <property type="entry name" value="GDHRDH"/>
</dbReference>
<dbReference type="CDD" id="cd05233">
    <property type="entry name" value="SDR_c"/>
    <property type="match status" value="1"/>
</dbReference>
<proteinExistence type="inferred from homology"/>
<keyword evidence="2" id="KW-0560">Oxidoreductase</keyword>
<sequence>MTVETTPGTIGGGMPLLAGSSVILTGASGGIGRAIARMLVEAGARVALTDLHAGALERTAAELRDAAPGAALHAEAIDASDAAAFAALHDRAAAAIGPLDGLVNCAGLFEAAAYDTLDAAAWSRALTANLLTTAAGCQAVLPGMIARGGGAIVNVASTAGEYGSISPAAHYAAAKGGVIALTKSLAREAAPAQVRVNAVSPGPIETDGLLSATSEQKALIGQRTLLGRLGRPEEIAGACVFLLSPLSTFVTGHVLRANGGALL</sequence>
<dbReference type="Proteomes" id="UP000008229">
    <property type="component" value="Chromosome"/>
</dbReference>
<evidence type="ECO:0000256" key="1">
    <source>
        <dbReference type="ARBA" id="ARBA00006484"/>
    </source>
</evidence>
<organism evidence="4 5">
    <name type="scientific">Conexibacter woesei (strain DSM 14684 / CCUG 47730 / CIP 108061 / JCM 11494 / NBRC 100937 / ID131577)</name>
    <dbReference type="NCBI Taxonomy" id="469383"/>
    <lineage>
        <taxon>Bacteria</taxon>
        <taxon>Bacillati</taxon>
        <taxon>Actinomycetota</taxon>
        <taxon>Thermoleophilia</taxon>
        <taxon>Solirubrobacterales</taxon>
        <taxon>Conexibacteraceae</taxon>
        <taxon>Conexibacter</taxon>
    </lineage>
</organism>
<dbReference type="SMART" id="SM00822">
    <property type="entry name" value="PKS_KR"/>
    <property type="match status" value="1"/>
</dbReference>
<reference evidence="4 5" key="1">
    <citation type="journal article" date="2010" name="Stand. Genomic Sci.">
        <title>Complete genome sequence of Conexibacter woesei type strain (ID131577).</title>
        <authorList>
            <person name="Pukall R."/>
            <person name="Lapidus A."/>
            <person name="Glavina Del Rio T."/>
            <person name="Copeland A."/>
            <person name="Tice H."/>
            <person name="Cheng J.-F."/>
            <person name="Lucas S."/>
            <person name="Chen F."/>
            <person name="Nolan M."/>
            <person name="Bruce D."/>
            <person name="Goodwin L."/>
            <person name="Pitluck S."/>
            <person name="Mavromatis K."/>
            <person name="Ivanova N."/>
            <person name="Ovchinnikova G."/>
            <person name="Pati A."/>
            <person name="Chen A."/>
            <person name="Palaniappan K."/>
            <person name="Land M."/>
            <person name="Hauser L."/>
            <person name="Chang Y.-J."/>
            <person name="Jeffries C.D."/>
            <person name="Chain P."/>
            <person name="Meincke L."/>
            <person name="Sims D."/>
            <person name="Brettin T."/>
            <person name="Detter J.C."/>
            <person name="Rohde M."/>
            <person name="Goeker M."/>
            <person name="Bristow J."/>
            <person name="Eisen J.A."/>
            <person name="Markowitz V."/>
            <person name="Kyrpides N.C."/>
            <person name="Klenk H.-P."/>
            <person name="Hugenholtz P."/>
        </authorList>
    </citation>
    <scope>NUCLEOTIDE SEQUENCE [LARGE SCALE GENOMIC DNA]</scope>
    <source>
        <strain evidence="5">DSM 14684 / CIP 108061 / JCM 11494 / NBRC 100937 / ID131577</strain>
    </source>
</reference>
<feature type="domain" description="Ketoreductase" evidence="3">
    <location>
        <begin position="20"/>
        <end position="207"/>
    </location>
</feature>
<dbReference type="STRING" id="469383.Cwoe_4321"/>
<dbReference type="EMBL" id="CP001854">
    <property type="protein sequence ID" value="ADB52735.1"/>
    <property type="molecule type" value="Genomic_DNA"/>
</dbReference>
<dbReference type="InterPro" id="IPR036291">
    <property type="entry name" value="NAD(P)-bd_dom_sf"/>
</dbReference>
<evidence type="ECO:0000313" key="5">
    <source>
        <dbReference type="Proteomes" id="UP000008229"/>
    </source>
</evidence>
<dbReference type="Pfam" id="PF13561">
    <property type="entry name" value="adh_short_C2"/>
    <property type="match status" value="1"/>
</dbReference>
<dbReference type="AlphaFoldDB" id="D3F6T7"/>
<dbReference type="SUPFAM" id="SSF51735">
    <property type="entry name" value="NAD(P)-binding Rossmann-fold domains"/>
    <property type="match status" value="1"/>
</dbReference>
<dbReference type="PANTHER" id="PTHR42760:SF40">
    <property type="entry name" value="3-OXOACYL-[ACYL-CARRIER-PROTEIN] REDUCTASE, CHLOROPLASTIC"/>
    <property type="match status" value="1"/>
</dbReference>